<dbReference type="Pfam" id="PF00069">
    <property type="entry name" value="Pkinase"/>
    <property type="match status" value="2"/>
</dbReference>
<protein>
    <recommendedName>
        <fullName evidence="2">non-specific serine/threonine protein kinase</fullName>
        <ecNumber evidence="2">2.7.11.1</ecNumber>
    </recommendedName>
</protein>
<evidence type="ECO:0000256" key="1">
    <source>
        <dbReference type="ARBA" id="ARBA00005505"/>
    </source>
</evidence>
<comment type="similarity">
    <text evidence="1">Belongs to the protein kinase superfamily. CAMK Ser/Thr protein kinase family. PIM subfamily.</text>
</comment>
<accession>A0A3L8Q6N9</accession>
<dbReference type="GO" id="GO:0004674">
    <property type="term" value="F:protein serine/threonine kinase activity"/>
    <property type="evidence" value="ECO:0007669"/>
    <property type="project" value="UniProtKB-KW"/>
</dbReference>
<evidence type="ECO:0000256" key="4">
    <source>
        <dbReference type="ARBA" id="ARBA00022679"/>
    </source>
</evidence>
<evidence type="ECO:0000256" key="10">
    <source>
        <dbReference type="SAM" id="MobiDB-lite"/>
    </source>
</evidence>
<comment type="catalytic activity">
    <reaction evidence="9">
        <text>L-seryl-[protein] + ATP = O-phospho-L-seryl-[protein] + ADP + H(+)</text>
        <dbReference type="Rhea" id="RHEA:17989"/>
        <dbReference type="Rhea" id="RHEA-COMP:9863"/>
        <dbReference type="Rhea" id="RHEA-COMP:11604"/>
        <dbReference type="ChEBI" id="CHEBI:15378"/>
        <dbReference type="ChEBI" id="CHEBI:29999"/>
        <dbReference type="ChEBI" id="CHEBI:30616"/>
        <dbReference type="ChEBI" id="CHEBI:83421"/>
        <dbReference type="ChEBI" id="CHEBI:456216"/>
        <dbReference type="EC" id="2.7.11.1"/>
    </reaction>
</comment>
<dbReference type="PANTHER" id="PTHR22984:SF11">
    <property type="entry name" value="AURORA KINASE-RELATED"/>
    <property type="match status" value="1"/>
</dbReference>
<dbReference type="GO" id="GO:0007346">
    <property type="term" value="P:regulation of mitotic cell cycle"/>
    <property type="evidence" value="ECO:0007669"/>
    <property type="project" value="TreeGrafter"/>
</dbReference>
<dbReference type="EMBL" id="QUSF01004880">
    <property type="protein sequence ID" value="RLV62888.1"/>
    <property type="molecule type" value="Genomic_DNA"/>
</dbReference>
<comment type="catalytic activity">
    <reaction evidence="8">
        <text>L-threonyl-[protein] + ATP = O-phospho-L-threonyl-[protein] + ADP + H(+)</text>
        <dbReference type="Rhea" id="RHEA:46608"/>
        <dbReference type="Rhea" id="RHEA-COMP:11060"/>
        <dbReference type="Rhea" id="RHEA-COMP:11605"/>
        <dbReference type="ChEBI" id="CHEBI:15378"/>
        <dbReference type="ChEBI" id="CHEBI:30013"/>
        <dbReference type="ChEBI" id="CHEBI:30616"/>
        <dbReference type="ChEBI" id="CHEBI:61977"/>
        <dbReference type="ChEBI" id="CHEBI:456216"/>
        <dbReference type="EC" id="2.7.11.1"/>
    </reaction>
</comment>
<feature type="compositionally biased region" description="Gly residues" evidence="10">
    <location>
        <begin position="1259"/>
        <end position="1272"/>
    </location>
</feature>
<evidence type="ECO:0000256" key="9">
    <source>
        <dbReference type="ARBA" id="ARBA00048679"/>
    </source>
</evidence>
<feature type="non-terminal residue" evidence="12">
    <location>
        <position position="1"/>
    </location>
</feature>
<feature type="compositionally biased region" description="Low complexity" evidence="10">
    <location>
        <begin position="319"/>
        <end position="333"/>
    </location>
</feature>
<keyword evidence="7" id="KW-0067">ATP-binding</keyword>
<dbReference type="SMART" id="SM00220">
    <property type="entry name" value="S_TKc"/>
    <property type="match status" value="1"/>
</dbReference>
<dbReference type="GO" id="GO:0005524">
    <property type="term" value="F:ATP binding"/>
    <property type="evidence" value="ECO:0007669"/>
    <property type="project" value="UniProtKB-KW"/>
</dbReference>
<keyword evidence="5" id="KW-0547">Nucleotide-binding</keyword>
<evidence type="ECO:0000256" key="5">
    <source>
        <dbReference type="ARBA" id="ARBA00022741"/>
    </source>
</evidence>
<feature type="region of interest" description="Disordered" evidence="10">
    <location>
        <begin position="1250"/>
        <end position="1290"/>
    </location>
</feature>
<feature type="region of interest" description="Disordered" evidence="10">
    <location>
        <begin position="674"/>
        <end position="695"/>
    </location>
</feature>
<feature type="compositionally biased region" description="Polar residues" evidence="10">
    <location>
        <begin position="1216"/>
        <end position="1226"/>
    </location>
</feature>
<dbReference type="InterPro" id="IPR000719">
    <property type="entry name" value="Prot_kinase_dom"/>
</dbReference>
<dbReference type="InterPro" id="IPR011009">
    <property type="entry name" value="Kinase-like_dom_sf"/>
</dbReference>
<dbReference type="Proteomes" id="UP000276834">
    <property type="component" value="Unassembled WGS sequence"/>
</dbReference>
<evidence type="ECO:0000313" key="13">
    <source>
        <dbReference type="Proteomes" id="UP000276834"/>
    </source>
</evidence>
<keyword evidence="4" id="KW-0808">Transferase</keyword>
<evidence type="ECO:0000256" key="6">
    <source>
        <dbReference type="ARBA" id="ARBA00022777"/>
    </source>
</evidence>
<evidence type="ECO:0000256" key="3">
    <source>
        <dbReference type="ARBA" id="ARBA00022527"/>
    </source>
</evidence>
<feature type="compositionally biased region" description="Basic and acidic residues" evidence="10">
    <location>
        <begin position="444"/>
        <end position="460"/>
    </location>
</feature>
<sequence>LRELMLLLWDANGTRAPLYSRMWQALWKELQELMKRGHLPCCGSASSSASLHPFQRLLSATFSIPGRASRPARMAQQGEDITFHAGTSGCQRPCILPGASAISDSLHPSQRFSETCQPVEGAEPLDRSPSSLGLTDFSNVGLILSLDRAGESPQVQMGAQPDAGEPSEEQLVGQQASWRQQWSSHSGQKSQDAVLVVPGGDSPRLLVEMSLQTPGRFLHLQEAAPRQPSIAAKGFLVAGSSGALEGAPESSLATGTRLEKALSALQLLLGSPCAKPRAEQSPAHDAGDSDGAAVPRCPGAPAAACARCPGPALPLASPAAAGRGPLPGAQQEAGESEAARGARPASLAATCGGAKEAAAGAVAAGPAAGQRRLQHRLLGHPPLGREPGEWPRRPGVAVQGRAGAQPSSLHGSQVAIKRVARESRAGPAGQSGPWRAGRIPGRAQRAEPQRRGPGHAEQRCWGRAGPPEHPPGGRKRKGRGGCARGHWGIPGRAHSSSSSLPEALIFSSSQPDGTRVPLEVVLMEKVGSGCHNIIQLLDWFELPDSFVLVLERPEASLDLLEFLQAQGFLCEEQARWLFCQVLEAVLHCTACGVLHRDIKPENLLVDPESGHLKLIDFSCGTFLQERAFTGFAGEPMARALLPVPGTAWSRSLLGRGLRPSAGCPLARGGCRAPGAGCRPCRQRERQRRLPAPGLSGPTRAWAAPPAFLALQNGSLPLAGWLGDARWKLAPGSGRQQPAPGHHRLPPEWIWLGCYHGHAATIWSLGVLLYVMVCRSLPFQDDHDIVLGKLFFRQQTAALAGGGAQPGAALTRLRRTLIYPSAAVPLPKRAEPVWAPRRLVPVTGAFGLLSPECQHLIRWCLAKHPADRPELEEISRHPWVRGRPSAAATYRVPRRTEDPENKTTNPLWCFKAAKEGYWWGKGRQRCPWGPETANGGGGEPHTLLLHIPIPYTGEALANIQEKQLCGSKDQNQDLCGERTSREAHEWNRARLGQEGETEQSRGILPLSILRPRTSGGGPGGRVAGAGSGRGGGQGGPCSEGRVRGGGRGSEGSLPPSSSRGRPRPPPGDPSSEHGHGRREDPGWEGLSCTYPPLLSPHPTLPYPRPLSGRGGPRKGAGADPVRMRELPPTAPSPPPDPPSGRALPDPQPRPPPCDGGTAGAPAVSGAALDRNGGTRRAARSPYGDPSEGGGRRAPALWALFSGAPSPAAATEGGKRQWGTTTGEQSGRQGAGGERSGCAGYRLEEGKEGLKAGLGKEAEGAAGGAGVGVEGGQGEEARGKQGAPPGREGGES</sequence>
<proteinExistence type="inferred from homology"/>
<name>A0A3L8Q6N9_CHLGU</name>
<comment type="caution">
    <text evidence="12">The sequence shown here is derived from an EMBL/GenBank/DDBJ whole genome shotgun (WGS) entry which is preliminary data.</text>
</comment>
<keyword evidence="13" id="KW-1185">Reference proteome</keyword>
<evidence type="ECO:0000256" key="8">
    <source>
        <dbReference type="ARBA" id="ARBA00047899"/>
    </source>
</evidence>
<feature type="compositionally biased region" description="Polar residues" evidence="10">
    <location>
        <begin position="172"/>
        <end position="191"/>
    </location>
</feature>
<dbReference type="SUPFAM" id="SSF56112">
    <property type="entry name" value="Protein kinase-like (PK-like)"/>
    <property type="match status" value="1"/>
</dbReference>
<evidence type="ECO:0000256" key="7">
    <source>
        <dbReference type="ARBA" id="ARBA00022840"/>
    </source>
</evidence>
<dbReference type="InterPro" id="IPR051138">
    <property type="entry name" value="PIM_Ser/Thr_kinase"/>
</dbReference>
<feature type="compositionally biased region" description="Pro residues" evidence="10">
    <location>
        <begin position="1127"/>
        <end position="1137"/>
    </location>
</feature>
<feature type="region of interest" description="Disordered" evidence="10">
    <location>
        <begin position="379"/>
        <end position="497"/>
    </location>
</feature>
<keyword evidence="3" id="KW-0723">Serine/threonine-protein kinase</keyword>
<feature type="compositionally biased region" description="Low complexity" evidence="10">
    <location>
        <begin position="1049"/>
        <end position="1058"/>
    </location>
</feature>
<dbReference type="PANTHER" id="PTHR22984">
    <property type="entry name" value="SERINE/THREONINE-PROTEIN KINASE PIM"/>
    <property type="match status" value="1"/>
</dbReference>
<feature type="compositionally biased region" description="Basic and acidic residues" evidence="10">
    <location>
        <begin position="1069"/>
        <end position="1080"/>
    </location>
</feature>
<dbReference type="EC" id="2.7.11.1" evidence="2"/>
<dbReference type="PROSITE" id="PS50011">
    <property type="entry name" value="PROTEIN_KINASE_DOM"/>
    <property type="match status" value="1"/>
</dbReference>
<organism evidence="12 13">
    <name type="scientific">Chloebia gouldiae</name>
    <name type="common">Gouldian finch</name>
    <name type="synonym">Erythrura gouldiae</name>
    <dbReference type="NCBI Taxonomy" id="44316"/>
    <lineage>
        <taxon>Eukaryota</taxon>
        <taxon>Metazoa</taxon>
        <taxon>Chordata</taxon>
        <taxon>Craniata</taxon>
        <taxon>Vertebrata</taxon>
        <taxon>Euteleostomi</taxon>
        <taxon>Archelosauria</taxon>
        <taxon>Archosauria</taxon>
        <taxon>Dinosauria</taxon>
        <taxon>Saurischia</taxon>
        <taxon>Theropoda</taxon>
        <taxon>Coelurosauria</taxon>
        <taxon>Aves</taxon>
        <taxon>Neognathae</taxon>
        <taxon>Neoaves</taxon>
        <taxon>Telluraves</taxon>
        <taxon>Australaves</taxon>
        <taxon>Passeriformes</taxon>
        <taxon>Passeroidea</taxon>
        <taxon>Passeridae</taxon>
        <taxon>Chloebia</taxon>
    </lineage>
</organism>
<evidence type="ECO:0000313" key="12">
    <source>
        <dbReference type="EMBL" id="RLV62888.1"/>
    </source>
</evidence>
<gene>
    <name evidence="12" type="ORF">DV515_00018841</name>
</gene>
<keyword evidence="6" id="KW-0418">Kinase</keyword>
<dbReference type="GO" id="GO:0043066">
    <property type="term" value="P:negative regulation of apoptotic process"/>
    <property type="evidence" value="ECO:0007669"/>
    <property type="project" value="TreeGrafter"/>
</dbReference>
<feature type="domain" description="Protein kinase" evidence="11">
    <location>
        <begin position="391"/>
        <end position="879"/>
    </location>
</feature>
<feature type="compositionally biased region" description="Gly residues" evidence="10">
    <location>
        <begin position="1013"/>
        <end position="1048"/>
    </location>
</feature>
<feature type="region of interest" description="Disordered" evidence="10">
    <location>
        <begin position="319"/>
        <end position="341"/>
    </location>
</feature>
<feature type="compositionally biased region" description="Pro residues" evidence="10">
    <location>
        <begin position="1092"/>
        <end position="1103"/>
    </location>
</feature>
<evidence type="ECO:0000259" key="11">
    <source>
        <dbReference type="PROSITE" id="PS50011"/>
    </source>
</evidence>
<dbReference type="OrthoDB" id="9217268at2759"/>
<evidence type="ECO:0000256" key="2">
    <source>
        <dbReference type="ARBA" id="ARBA00012513"/>
    </source>
</evidence>
<dbReference type="Gene3D" id="1.10.510.10">
    <property type="entry name" value="Transferase(Phosphotransferase) domain 1"/>
    <property type="match status" value="2"/>
</dbReference>
<reference evidence="12 13" key="1">
    <citation type="journal article" date="2018" name="Proc. R. Soc. B">
        <title>A non-coding region near Follistatin controls head colour polymorphism in the Gouldian finch.</title>
        <authorList>
            <person name="Toomey M.B."/>
            <person name="Marques C.I."/>
            <person name="Andrade P."/>
            <person name="Araujo P.M."/>
            <person name="Sabatino S."/>
            <person name="Gazda M.A."/>
            <person name="Afonso S."/>
            <person name="Lopes R.J."/>
            <person name="Corbo J.C."/>
            <person name="Carneiro M."/>
        </authorList>
    </citation>
    <scope>NUCLEOTIDE SEQUENCE [LARGE SCALE GENOMIC DNA]</scope>
    <source>
        <strain evidence="12">Red01</strain>
        <tissue evidence="12">Muscle</tissue>
    </source>
</reference>
<dbReference type="PROSITE" id="PS00108">
    <property type="entry name" value="PROTEIN_KINASE_ST"/>
    <property type="match status" value="1"/>
</dbReference>
<feature type="region of interest" description="Disordered" evidence="10">
    <location>
        <begin position="151"/>
        <end position="196"/>
    </location>
</feature>
<dbReference type="Gene3D" id="3.30.200.20">
    <property type="entry name" value="Phosphorylase Kinase, domain 1"/>
    <property type="match status" value="1"/>
</dbReference>
<dbReference type="InterPro" id="IPR008271">
    <property type="entry name" value="Ser/Thr_kinase_AS"/>
</dbReference>
<feature type="region of interest" description="Disordered" evidence="10">
    <location>
        <begin position="985"/>
        <end position="1238"/>
    </location>
</feature>
<dbReference type="GO" id="GO:0005737">
    <property type="term" value="C:cytoplasm"/>
    <property type="evidence" value="ECO:0007669"/>
    <property type="project" value="TreeGrafter"/>
</dbReference>